<feature type="signal peptide" evidence="8">
    <location>
        <begin position="1"/>
        <end position="19"/>
    </location>
</feature>
<dbReference type="RefSeq" id="XP_022107554.1">
    <property type="nucleotide sequence ID" value="XM_022251862.1"/>
</dbReference>
<proteinExistence type="predicted"/>
<evidence type="ECO:0000313" key="9">
    <source>
        <dbReference type="Proteomes" id="UP000694845"/>
    </source>
</evidence>
<gene>
    <name evidence="10" type="primary">LOC110988410</name>
</gene>
<evidence type="ECO:0000256" key="5">
    <source>
        <dbReference type="ARBA" id="ARBA00023136"/>
    </source>
</evidence>
<name>A0A8B7ZQ82_ACAPL</name>
<dbReference type="Proteomes" id="UP000694845">
    <property type="component" value="Unplaced"/>
</dbReference>
<protein>
    <submittedName>
        <fullName evidence="10">Uncharacterized protein LOC110988410 isoform X1</fullName>
    </submittedName>
</protein>
<keyword evidence="5 7" id="KW-0472">Membrane</keyword>
<organism evidence="9 10">
    <name type="scientific">Acanthaster planci</name>
    <name type="common">Crown-of-thorns starfish</name>
    <dbReference type="NCBI Taxonomy" id="133434"/>
    <lineage>
        <taxon>Eukaryota</taxon>
        <taxon>Metazoa</taxon>
        <taxon>Echinodermata</taxon>
        <taxon>Eleutherozoa</taxon>
        <taxon>Asterozoa</taxon>
        <taxon>Asteroidea</taxon>
        <taxon>Valvatacea</taxon>
        <taxon>Valvatida</taxon>
        <taxon>Acanthasteridae</taxon>
        <taxon>Acanthaster</taxon>
    </lineage>
</organism>
<evidence type="ECO:0000256" key="7">
    <source>
        <dbReference type="SAM" id="Phobius"/>
    </source>
</evidence>
<evidence type="ECO:0000256" key="3">
    <source>
        <dbReference type="ARBA" id="ARBA00022729"/>
    </source>
</evidence>
<dbReference type="Gene3D" id="2.40.160.110">
    <property type="match status" value="1"/>
</dbReference>
<dbReference type="GO" id="GO:0072594">
    <property type="term" value="P:establishment of protein localization to organelle"/>
    <property type="evidence" value="ECO:0007669"/>
    <property type="project" value="TreeGrafter"/>
</dbReference>
<dbReference type="OrthoDB" id="10151516at2759"/>
<feature type="transmembrane region" description="Helical" evidence="7">
    <location>
        <begin position="189"/>
        <end position="213"/>
    </location>
</feature>
<dbReference type="GO" id="GO:0031902">
    <property type="term" value="C:late endosome membrane"/>
    <property type="evidence" value="ECO:0007669"/>
    <property type="project" value="TreeGrafter"/>
</dbReference>
<keyword evidence="6" id="KW-0325">Glycoprotein</keyword>
<evidence type="ECO:0000256" key="4">
    <source>
        <dbReference type="ARBA" id="ARBA00022989"/>
    </source>
</evidence>
<dbReference type="KEGG" id="aplc:110988410"/>
<sequence>MEAPTLVLFFLFLNQPVGCQQATSPPSPGVWTITNKHDQQCMVMSFSAQVEAIYGQTQRTFNILPTFEASSLCSEPYRQFSLVPPNSSRTKLPQLHLSFKLNKNIEYTMIQAVALWIDPTNQELEGDFKQGTNLLPNTVYYKYIYQCDQELVLDLDGGYGKVYLWDMKLRPFAEDSGGQVQVCSSSSTVVIVSSVVGVLAAAIIIVIIATVCFKYCKRSRSTNLTVNAWNTESVGILSGR</sequence>
<keyword evidence="4 7" id="KW-1133">Transmembrane helix</keyword>
<evidence type="ECO:0000256" key="1">
    <source>
        <dbReference type="ARBA" id="ARBA00004251"/>
    </source>
</evidence>
<dbReference type="OMA" id="YQASGIC"/>
<reference evidence="10" key="1">
    <citation type="submission" date="2025-08" db="UniProtKB">
        <authorList>
            <consortium name="RefSeq"/>
        </authorList>
    </citation>
    <scope>IDENTIFICATION</scope>
</reference>
<comment type="subcellular location">
    <subcellularLocation>
        <location evidence="1">Cell membrane</location>
        <topology evidence="1">Single-pass type I membrane protein</topology>
    </subcellularLocation>
</comment>
<evidence type="ECO:0000313" key="10">
    <source>
        <dbReference type="RefSeq" id="XP_022107554.1"/>
    </source>
</evidence>
<evidence type="ECO:0000256" key="2">
    <source>
        <dbReference type="ARBA" id="ARBA00022692"/>
    </source>
</evidence>
<dbReference type="GO" id="GO:0005886">
    <property type="term" value="C:plasma membrane"/>
    <property type="evidence" value="ECO:0007669"/>
    <property type="project" value="TreeGrafter"/>
</dbReference>
<keyword evidence="2 7" id="KW-0812">Transmembrane</keyword>
<dbReference type="PANTHER" id="PTHR11506:SF35">
    <property type="entry name" value="LYSOSOME-ASSOCIATED MEMBRANE GLYCOPROTEIN 5"/>
    <property type="match status" value="1"/>
</dbReference>
<keyword evidence="3 8" id="KW-0732">Signal</keyword>
<keyword evidence="9" id="KW-1185">Reference proteome</keyword>
<dbReference type="AlphaFoldDB" id="A0A8B7ZQ82"/>
<accession>A0A8B7ZQ82</accession>
<dbReference type="GeneID" id="110988410"/>
<dbReference type="GO" id="GO:0005765">
    <property type="term" value="C:lysosomal membrane"/>
    <property type="evidence" value="ECO:0007669"/>
    <property type="project" value="TreeGrafter"/>
</dbReference>
<dbReference type="InterPro" id="IPR002000">
    <property type="entry name" value="Lysosome-assoc_membr_glycop"/>
</dbReference>
<evidence type="ECO:0000256" key="8">
    <source>
        <dbReference type="SAM" id="SignalP"/>
    </source>
</evidence>
<dbReference type="PANTHER" id="PTHR11506">
    <property type="entry name" value="LYSOSOME-ASSOCIATED MEMBRANE GLYCOPROTEIN"/>
    <property type="match status" value="1"/>
</dbReference>
<evidence type="ECO:0000256" key="6">
    <source>
        <dbReference type="ARBA" id="ARBA00023180"/>
    </source>
</evidence>
<feature type="chain" id="PRO_5034830550" evidence="8">
    <location>
        <begin position="20"/>
        <end position="240"/>
    </location>
</feature>